<accession>A0A151N837</accession>
<sequence>MQWSAGGDMDGAPAVDIVDIYESIRERQRHDSERSTCSTLEQNDIEAVKALVCMSSWGQRSQKGDLLKIRPLTPISDSGDFTMHTETTMELPKDFHSLSTLCMTPPHSPDFVEPSAAMLLSSQVTYSKPRTVMANTSVCLVTSTNCASAVATPSVINMEKQSGQKSAISEPPGPPPCRAMATSVIRHTGDSSAYHHIPAVQEKIKVTSGNGNSRDWCGAEDQKHSSVSQDKYLPGGLVSKTLPQHQPCLHNSSDNATYKGCRKTYFKSSHLKAHLRTHTGEKPFSCNWEGCDKKFARSDELSRHRRTHTGEKKFACPVCDRRFMRSDHLTKHTRRHMTTKKMPSWQTEVGKLNRITTAEKPKSTGTLNMLIPMPPST</sequence>
<dbReference type="GO" id="GO:0005634">
    <property type="term" value="C:nucleus"/>
    <property type="evidence" value="ECO:0007669"/>
    <property type="project" value="UniProtKB-SubCell"/>
</dbReference>
<keyword evidence="6" id="KW-0539">Nucleus</keyword>
<dbReference type="PROSITE" id="PS50157">
    <property type="entry name" value="ZINC_FINGER_C2H2_2"/>
    <property type="match status" value="3"/>
</dbReference>
<dbReference type="InterPro" id="IPR036236">
    <property type="entry name" value="Znf_C2H2_sf"/>
</dbReference>
<dbReference type="GO" id="GO:0000981">
    <property type="term" value="F:DNA-binding transcription factor activity, RNA polymerase II-specific"/>
    <property type="evidence" value="ECO:0007669"/>
    <property type="project" value="TreeGrafter"/>
</dbReference>
<dbReference type="Pfam" id="PF00096">
    <property type="entry name" value="zf-C2H2"/>
    <property type="match status" value="2"/>
</dbReference>
<dbReference type="FunFam" id="3.30.160.60:FF:000018">
    <property type="entry name" value="Krueppel-like factor 15"/>
    <property type="match status" value="1"/>
</dbReference>
<evidence type="ECO:0000313" key="9">
    <source>
        <dbReference type="EMBL" id="KYO32982.1"/>
    </source>
</evidence>
<keyword evidence="2" id="KW-0479">Metal-binding</keyword>
<evidence type="ECO:0000256" key="5">
    <source>
        <dbReference type="ARBA" id="ARBA00022833"/>
    </source>
</evidence>
<keyword evidence="3" id="KW-0677">Repeat</keyword>
<feature type="domain" description="C2H2-type" evidence="8">
    <location>
        <begin position="261"/>
        <end position="283"/>
    </location>
</feature>
<gene>
    <name evidence="9" type="primary">KLF11</name>
    <name evidence="9" type="ORF">Y1Q_0011302</name>
</gene>
<dbReference type="GO" id="GO:0008270">
    <property type="term" value="F:zinc ion binding"/>
    <property type="evidence" value="ECO:0007669"/>
    <property type="project" value="UniProtKB-KW"/>
</dbReference>
<keyword evidence="4 7" id="KW-0863">Zinc-finger</keyword>
<dbReference type="EMBL" id="AKHW03003826">
    <property type="protein sequence ID" value="KYO32982.1"/>
    <property type="molecule type" value="Genomic_DNA"/>
</dbReference>
<name>A0A151N837_ALLMI</name>
<dbReference type="STRING" id="8496.A0A151N837"/>
<evidence type="ECO:0000256" key="7">
    <source>
        <dbReference type="PROSITE-ProRule" id="PRU00042"/>
    </source>
</evidence>
<comment type="subcellular location">
    <subcellularLocation>
        <location evidence="1">Nucleus</location>
    </subcellularLocation>
</comment>
<feature type="domain" description="C2H2-type" evidence="8">
    <location>
        <begin position="284"/>
        <end position="313"/>
    </location>
</feature>
<keyword evidence="10" id="KW-1185">Reference proteome</keyword>
<evidence type="ECO:0000259" key="8">
    <source>
        <dbReference type="PROSITE" id="PS50157"/>
    </source>
</evidence>
<dbReference type="GO" id="GO:0000978">
    <property type="term" value="F:RNA polymerase II cis-regulatory region sequence-specific DNA binding"/>
    <property type="evidence" value="ECO:0007669"/>
    <property type="project" value="TreeGrafter"/>
</dbReference>
<dbReference type="PANTHER" id="PTHR23235:SF65">
    <property type="entry name" value="KRUEPPEL-LIKE FACTOR 11"/>
    <property type="match status" value="1"/>
</dbReference>
<feature type="domain" description="C2H2-type" evidence="8">
    <location>
        <begin position="314"/>
        <end position="341"/>
    </location>
</feature>
<dbReference type="Gene3D" id="3.30.160.60">
    <property type="entry name" value="Classic Zinc Finger"/>
    <property type="match status" value="3"/>
</dbReference>
<comment type="caution">
    <text evidence="9">The sequence shown here is derived from an EMBL/GenBank/DDBJ whole genome shotgun (WGS) entry which is preliminary data.</text>
</comment>
<dbReference type="FunFam" id="3.30.160.60:FF:000205">
    <property type="entry name" value="Putative Krueppel-like factor 10"/>
    <property type="match status" value="1"/>
</dbReference>
<dbReference type="InterPro" id="IPR013087">
    <property type="entry name" value="Znf_C2H2_type"/>
</dbReference>
<evidence type="ECO:0000256" key="6">
    <source>
        <dbReference type="ARBA" id="ARBA00023242"/>
    </source>
</evidence>
<evidence type="ECO:0000256" key="4">
    <source>
        <dbReference type="ARBA" id="ARBA00022771"/>
    </source>
</evidence>
<dbReference type="PANTHER" id="PTHR23235">
    <property type="entry name" value="KRUEPPEL-LIKE TRANSCRIPTION FACTOR"/>
    <property type="match status" value="1"/>
</dbReference>
<dbReference type="Proteomes" id="UP000050525">
    <property type="component" value="Unassembled WGS sequence"/>
</dbReference>
<evidence type="ECO:0000256" key="3">
    <source>
        <dbReference type="ARBA" id="ARBA00022737"/>
    </source>
</evidence>
<dbReference type="SMART" id="SM00355">
    <property type="entry name" value="ZnF_C2H2"/>
    <property type="match status" value="3"/>
</dbReference>
<protein>
    <submittedName>
        <fullName evidence="9">Krueppel-like factor 11</fullName>
    </submittedName>
</protein>
<dbReference type="AlphaFoldDB" id="A0A151N837"/>
<evidence type="ECO:0000256" key="2">
    <source>
        <dbReference type="ARBA" id="ARBA00022723"/>
    </source>
</evidence>
<proteinExistence type="predicted"/>
<evidence type="ECO:0000313" key="10">
    <source>
        <dbReference type="Proteomes" id="UP000050525"/>
    </source>
</evidence>
<dbReference type="eggNOG" id="KOG1721">
    <property type="taxonomic scope" value="Eukaryota"/>
</dbReference>
<keyword evidence="5" id="KW-0862">Zinc</keyword>
<reference evidence="9 10" key="1">
    <citation type="journal article" date="2012" name="Genome Biol.">
        <title>Sequencing three crocodilian genomes to illuminate the evolution of archosaurs and amniotes.</title>
        <authorList>
            <person name="St John J.A."/>
            <person name="Braun E.L."/>
            <person name="Isberg S.R."/>
            <person name="Miles L.G."/>
            <person name="Chong A.Y."/>
            <person name="Gongora J."/>
            <person name="Dalzell P."/>
            <person name="Moran C."/>
            <person name="Bed'hom B."/>
            <person name="Abzhanov A."/>
            <person name="Burgess S.C."/>
            <person name="Cooksey A.M."/>
            <person name="Castoe T.A."/>
            <person name="Crawford N.G."/>
            <person name="Densmore L.D."/>
            <person name="Drew J.C."/>
            <person name="Edwards S.V."/>
            <person name="Faircloth B.C."/>
            <person name="Fujita M.K."/>
            <person name="Greenwold M.J."/>
            <person name="Hoffmann F.G."/>
            <person name="Howard J.M."/>
            <person name="Iguchi T."/>
            <person name="Janes D.E."/>
            <person name="Khan S.Y."/>
            <person name="Kohno S."/>
            <person name="de Koning A.J."/>
            <person name="Lance S.L."/>
            <person name="McCarthy F.M."/>
            <person name="McCormack J.E."/>
            <person name="Merchant M.E."/>
            <person name="Peterson D.G."/>
            <person name="Pollock D.D."/>
            <person name="Pourmand N."/>
            <person name="Raney B.J."/>
            <person name="Roessler K.A."/>
            <person name="Sanford J.R."/>
            <person name="Sawyer R.H."/>
            <person name="Schmidt C.J."/>
            <person name="Triplett E.W."/>
            <person name="Tuberville T.D."/>
            <person name="Venegas-Anaya M."/>
            <person name="Howard J.T."/>
            <person name="Jarvis E.D."/>
            <person name="Guillette L.J.Jr."/>
            <person name="Glenn T.C."/>
            <person name="Green R.E."/>
            <person name="Ray D.A."/>
        </authorList>
    </citation>
    <scope>NUCLEOTIDE SEQUENCE [LARGE SCALE GENOMIC DNA]</scope>
    <source>
        <strain evidence="9">KSC_2009_1</strain>
    </source>
</reference>
<organism evidence="9 10">
    <name type="scientific">Alligator mississippiensis</name>
    <name type="common">American alligator</name>
    <dbReference type="NCBI Taxonomy" id="8496"/>
    <lineage>
        <taxon>Eukaryota</taxon>
        <taxon>Metazoa</taxon>
        <taxon>Chordata</taxon>
        <taxon>Craniata</taxon>
        <taxon>Vertebrata</taxon>
        <taxon>Euteleostomi</taxon>
        <taxon>Archelosauria</taxon>
        <taxon>Archosauria</taxon>
        <taxon>Crocodylia</taxon>
        <taxon>Alligatoridae</taxon>
        <taxon>Alligatorinae</taxon>
        <taxon>Alligator</taxon>
    </lineage>
</organism>
<dbReference type="PROSITE" id="PS00028">
    <property type="entry name" value="ZINC_FINGER_C2H2_1"/>
    <property type="match status" value="2"/>
</dbReference>
<dbReference type="SUPFAM" id="SSF57667">
    <property type="entry name" value="beta-beta-alpha zinc fingers"/>
    <property type="match status" value="1"/>
</dbReference>
<evidence type="ECO:0000256" key="1">
    <source>
        <dbReference type="ARBA" id="ARBA00004123"/>
    </source>
</evidence>